<dbReference type="Gene3D" id="2.60.40.1120">
    <property type="entry name" value="Carboxypeptidase-like, regulatory domain"/>
    <property type="match status" value="1"/>
</dbReference>
<evidence type="ECO:0000259" key="1">
    <source>
        <dbReference type="Pfam" id="PF07715"/>
    </source>
</evidence>
<dbReference type="InterPro" id="IPR037066">
    <property type="entry name" value="Plug_dom_sf"/>
</dbReference>
<accession>A0ABT8L7G6</accession>
<dbReference type="SUPFAM" id="SSF49464">
    <property type="entry name" value="Carboxypeptidase regulatory domain-like"/>
    <property type="match status" value="1"/>
</dbReference>
<feature type="domain" description="TonB-dependent receptor plug" evidence="1">
    <location>
        <begin position="126"/>
        <end position="223"/>
    </location>
</feature>
<dbReference type="InterPro" id="IPR018247">
    <property type="entry name" value="EF_Hand_1_Ca_BS"/>
</dbReference>
<dbReference type="InterPro" id="IPR023996">
    <property type="entry name" value="TonB-dep_OMP_SusC/RagA"/>
</dbReference>
<dbReference type="Pfam" id="PF13620">
    <property type="entry name" value="CarboxypepD_reg"/>
    <property type="match status" value="1"/>
</dbReference>
<dbReference type="Gene3D" id="2.170.130.10">
    <property type="entry name" value="TonB-dependent receptor, plug domain"/>
    <property type="match status" value="1"/>
</dbReference>
<dbReference type="InterPro" id="IPR012910">
    <property type="entry name" value="Plug_dom"/>
</dbReference>
<keyword evidence="3" id="KW-1185">Reference proteome</keyword>
<name>A0ABT8L7G6_9BACT</name>
<dbReference type="Pfam" id="PF07715">
    <property type="entry name" value="Plug"/>
    <property type="match status" value="1"/>
</dbReference>
<protein>
    <submittedName>
        <fullName evidence="2">SusC/RagA family TonB-linked outer membrane protein</fullName>
    </submittedName>
</protein>
<comment type="caution">
    <text evidence="2">The sequence shown here is derived from an EMBL/GenBank/DDBJ whole genome shotgun (WGS) entry which is preliminary data.</text>
</comment>
<dbReference type="NCBIfam" id="TIGR04056">
    <property type="entry name" value="OMP_RagA_SusC"/>
    <property type="match status" value="1"/>
</dbReference>
<reference evidence="2" key="1">
    <citation type="submission" date="2023-06" db="EMBL/GenBank/DDBJ databases">
        <title>Genomic of Agaribacillus aureum.</title>
        <authorList>
            <person name="Wang G."/>
        </authorList>
    </citation>
    <scope>NUCLEOTIDE SEQUENCE</scope>
    <source>
        <strain evidence="2">BMA12</strain>
    </source>
</reference>
<evidence type="ECO:0000313" key="3">
    <source>
        <dbReference type="Proteomes" id="UP001172083"/>
    </source>
</evidence>
<gene>
    <name evidence="2" type="ORF">QQ020_16630</name>
</gene>
<dbReference type="SUPFAM" id="SSF56935">
    <property type="entry name" value="Porins"/>
    <property type="match status" value="1"/>
</dbReference>
<proteinExistence type="predicted"/>
<dbReference type="PROSITE" id="PS00018">
    <property type="entry name" value="EF_HAND_1"/>
    <property type="match status" value="1"/>
</dbReference>
<organism evidence="2 3">
    <name type="scientific">Agaribacillus aureus</name>
    <dbReference type="NCBI Taxonomy" id="3051825"/>
    <lineage>
        <taxon>Bacteria</taxon>
        <taxon>Pseudomonadati</taxon>
        <taxon>Bacteroidota</taxon>
        <taxon>Cytophagia</taxon>
        <taxon>Cytophagales</taxon>
        <taxon>Splendidivirgaceae</taxon>
        <taxon>Agaribacillus</taxon>
    </lineage>
</organism>
<dbReference type="RefSeq" id="WP_346759037.1">
    <property type="nucleotide sequence ID" value="NZ_JAUJEB010000003.1"/>
</dbReference>
<dbReference type="EMBL" id="JAUJEB010000003">
    <property type="protein sequence ID" value="MDN5213700.1"/>
    <property type="molecule type" value="Genomic_DNA"/>
</dbReference>
<dbReference type="Proteomes" id="UP001172083">
    <property type="component" value="Unassembled WGS sequence"/>
</dbReference>
<sequence>MKKINIAYLVIAILLGMHPGLVNAQSDTNLKTITGTITDKTGNKIANVAVKASGSEHRTFTDKDGFFEINTENDDFIIVSREGFEKSVITVKDGAIAAGIIIMDRWDVMNAQEKIQIAHGELPFERVTGSIERITGEELKDYPTVFLQEALAGRLSGLYAVYGDASPEVESFGNVVRGSSFGEIYVDGVPSNLVLNPREVDDVIIAKDYGSSFLYGGTAAGGAMIVNTKRGIPGERLMRFMVRGGLRTPTFIPDMMNAQDYARHYNTALGNDGFAPIYSQETIDAYTNGTDSIRNPNNDYYRQLVDDPANYKHITGDFSGGGEKVQYFTHLGYYTATGIESVGSGRNIARLRLNNNVQMKFSEYGSINLGIGGSFNRRKAPLLNGNSMFNTIYEYPANALPYQINDTIYARTPEFNTNLLVGLAHGSVIEDTRRDAFARIGLDLDLGSITQGLSFSVLGGLYTYNNLSRRLDPSVDMAEPFFTQTASGADTLVLRNISRGAPDNVWGTLGDRVDRSQFVNANFKYRRNFNDNHQVMADLIYTQRRVSGSQLNQEERLRNIGLRVNYFINKKYVVEGNVMNSAVRQLSKEERNKLSYAGGLAWLAHKESFLADASWLTFLKVRANYGILGEPVSSFFLTDDQYTGSGAGGSFGIVGNNSSAGGHIRILTGSGNIKLPRRQYLNVGADFRLFDNKITGQINYFNIRRTDQLVLPGNLYALLSSNASYLPFMNYSDSEQRGIDTRISYHRTIGNIEFTVSANATRRVSYISKDNSVVYPEADRNRIGNKGDRIVGLEADGIFQNQAEIEAAPLQMFGEVKPGDIRYRDHNGDGVVDEKDYHEIGHFARIIYGFSYRMRYKGWSLGIYTDGITGGSFIDSRQWRPGMQDYTAEMAKSWPASNDLPRLTTLNNDNNYRSSTFWMRNVGFLNLRSVTLSYTLPPSILQNTVVRDASVFIAGKNLLTVSSVDDRFMPSQSKGYEQHPVLNAFEVGLEVSF</sequence>
<dbReference type="InterPro" id="IPR008969">
    <property type="entry name" value="CarboxyPept-like_regulatory"/>
</dbReference>
<evidence type="ECO:0000313" key="2">
    <source>
        <dbReference type="EMBL" id="MDN5213700.1"/>
    </source>
</evidence>